<accession>A0A2P5Y8S2</accession>
<feature type="compositionally biased region" description="Basic and acidic residues" evidence="2">
    <location>
        <begin position="87"/>
        <end position="106"/>
    </location>
</feature>
<evidence type="ECO:0000256" key="1">
    <source>
        <dbReference type="SAM" id="Coils"/>
    </source>
</evidence>
<keyword evidence="1" id="KW-0175">Coiled coil</keyword>
<dbReference type="Proteomes" id="UP000239757">
    <property type="component" value="Unassembled WGS sequence"/>
</dbReference>
<dbReference type="EMBL" id="KZ663530">
    <property type="protein sequence ID" value="PPS11988.1"/>
    <property type="molecule type" value="Genomic_DNA"/>
</dbReference>
<feature type="coiled-coil region" evidence="1">
    <location>
        <begin position="13"/>
        <end position="40"/>
    </location>
</feature>
<reference evidence="3 4" key="1">
    <citation type="submission" date="2015-01" db="EMBL/GenBank/DDBJ databases">
        <title>Genome of allotetraploid Gossypium barbadense reveals genomic plasticity and fiber elongation in cotton evolution.</title>
        <authorList>
            <person name="Chen X."/>
            <person name="Liu X."/>
            <person name="Zhao B."/>
            <person name="Zheng H."/>
            <person name="Hu Y."/>
            <person name="Lu G."/>
            <person name="Yang C."/>
            <person name="Chen J."/>
            <person name="Shan C."/>
            <person name="Zhang L."/>
            <person name="Zhou Y."/>
            <person name="Wang L."/>
            <person name="Guo W."/>
            <person name="Bai Y."/>
            <person name="Ruan J."/>
            <person name="Shangguan X."/>
            <person name="Mao Y."/>
            <person name="Jiang J."/>
            <person name="Zhu Y."/>
            <person name="Lei J."/>
            <person name="Kang H."/>
            <person name="Chen S."/>
            <person name="He X."/>
            <person name="Wang R."/>
            <person name="Wang Y."/>
            <person name="Chen J."/>
            <person name="Wang L."/>
            <person name="Yu S."/>
            <person name="Wang B."/>
            <person name="Wei J."/>
            <person name="Song S."/>
            <person name="Lu X."/>
            <person name="Gao Z."/>
            <person name="Gu W."/>
            <person name="Deng X."/>
            <person name="Ma D."/>
            <person name="Wang S."/>
            <person name="Liang W."/>
            <person name="Fang L."/>
            <person name="Cai C."/>
            <person name="Zhu X."/>
            <person name="Zhou B."/>
            <person name="Zhang Y."/>
            <person name="Chen Z."/>
            <person name="Xu S."/>
            <person name="Zhu R."/>
            <person name="Wang S."/>
            <person name="Zhang T."/>
            <person name="Zhao G."/>
        </authorList>
    </citation>
    <scope>NUCLEOTIDE SEQUENCE [LARGE SCALE GENOMIC DNA]</scope>
    <source>
        <strain evidence="4">cv. Xinhai21</strain>
        <tissue evidence="3">Leaf</tissue>
    </source>
</reference>
<evidence type="ECO:0000256" key="2">
    <source>
        <dbReference type="SAM" id="MobiDB-lite"/>
    </source>
</evidence>
<name>A0A2P5Y8S2_GOSBA</name>
<organism evidence="3 4">
    <name type="scientific">Gossypium barbadense</name>
    <name type="common">Sea Island cotton</name>
    <name type="synonym">Hibiscus barbadensis</name>
    <dbReference type="NCBI Taxonomy" id="3634"/>
    <lineage>
        <taxon>Eukaryota</taxon>
        <taxon>Viridiplantae</taxon>
        <taxon>Streptophyta</taxon>
        <taxon>Embryophyta</taxon>
        <taxon>Tracheophyta</taxon>
        <taxon>Spermatophyta</taxon>
        <taxon>Magnoliopsida</taxon>
        <taxon>eudicotyledons</taxon>
        <taxon>Gunneridae</taxon>
        <taxon>Pentapetalae</taxon>
        <taxon>rosids</taxon>
        <taxon>malvids</taxon>
        <taxon>Malvales</taxon>
        <taxon>Malvaceae</taxon>
        <taxon>Malvoideae</taxon>
        <taxon>Gossypium</taxon>
    </lineage>
</organism>
<protein>
    <submittedName>
        <fullName evidence="3">Uncharacterized protein</fullName>
    </submittedName>
</protein>
<sequence length="342" mass="38668">MLSKFILVSETHFQNTETALKNQQALIQGLETQIGQLSELISERPQGNLPSNTEPNPREHLNAISTQDNEGFITPEPEIQQNNAMNKGREEVNNNDPKQEPTRTKTTEAVHYYQELDEWQEHKLRTYDKLKLHKNKPDTSPNQLKVGDTVLLDAVDPHIVTTTPNEEIPLTALSIFPFGVSIETRPITQACLRLCENRTKDFPNTGYDKTPRPCDMAVVEPAHAHVEHPWLNLSNIHGCGVEHMGVGEANEARHGCATRPWEPTCPMHTGAFNVVFRRKENRHTSLEEKEWSVILRWSNRKNSSPFPTVSMRAPRRALPNTSGPTFSGPLHRLGCYRTSPDG</sequence>
<dbReference type="OrthoDB" id="1305902at2759"/>
<proteinExistence type="predicted"/>
<dbReference type="AlphaFoldDB" id="A0A2P5Y8S2"/>
<evidence type="ECO:0000313" key="3">
    <source>
        <dbReference type="EMBL" id="PPS11988.1"/>
    </source>
</evidence>
<evidence type="ECO:0000313" key="4">
    <source>
        <dbReference type="Proteomes" id="UP000239757"/>
    </source>
</evidence>
<feature type="region of interest" description="Disordered" evidence="2">
    <location>
        <begin position="78"/>
        <end position="106"/>
    </location>
</feature>
<gene>
    <name evidence="3" type="ORF">GOBAR_AA08655</name>
</gene>
<feature type="region of interest" description="Disordered" evidence="2">
    <location>
        <begin position="304"/>
        <end position="330"/>
    </location>
</feature>